<dbReference type="InterPro" id="IPR005135">
    <property type="entry name" value="Endo/exonuclease/phosphatase"/>
</dbReference>
<dbReference type="Proteomes" id="UP000478052">
    <property type="component" value="Unassembled WGS sequence"/>
</dbReference>
<dbReference type="InterPro" id="IPR000477">
    <property type="entry name" value="RT_dom"/>
</dbReference>
<protein>
    <submittedName>
        <fullName evidence="2">Craniofacial development protein 2-like</fullName>
    </submittedName>
</protein>
<dbReference type="CDD" id="cd01650">
    <property type="entry name" value="RT_nLTR_like"/>
    <property type="match status" value="1"/>
</dbReference>
<dbReference type="Pfam" id="PF00078">
    <property type="entry name" value="RVT_1"/>
    <property type="match status" value="2"/>
</dbReference>
<sequence>MYRTGKLTTIVSCLERYRLDITAVQEIRWDGSGSIKSQGNTILNSGGEKHERGVGFIIKDKVLPNVVKFEPISDRICYMEFKCKWFNIVIVNCYAPTEDKSEEVKNAFYDELDRVCDELPSGKPTIFIGDFNAKVGREKVYRPTIGMNSLHSESNENGNKLISFAAARNMVISSTMFPLKNIHKQTWISPCGRIRNQIDHIVVDRRIRSRSMRGCSAISDHFLVKAKELLNGNQAKEYQGKLNKYFSSAEHEANIEELWGRIEKAVKRTSEEVLGYAPQRRNKHWFNEMCRKTMEERDKARLKVLQDPKEENKRELAMKQREVKKTIRMNKRAWEKERVQLIESSRKNNARIFFGKANEVKHGFKLWEHEEIPRSWRTSVLCPILKKGDPMNCKNYRGISLLNTSYMILSNILITRIKPYLREIIGDYQGGFITGKLTQDQIHVIKQMNEKSHEFDKDIHLIFIDFKAAYDMDFEVVTGLRQGDALSPALFNLALESVVRDTLVTASGIKIGIDKQLILAAYADDLMLMAENEENLKETTRNLLENGKRIGLIINEDKTKYMVVTRNNHRGRHLDIGEYKFEKVDDFKYLGVDINKDANSHEEIKIRLAAANRCYFGLVPLFNSKILSWKTKITLYKVLVRPIALYACGTWATTKSDELKLATLERKILRIIYGPKTNNEGEYKIRTNQEIQDLYGELNINGILKSSRLSWAGHVWRSEGPIGQVTKWKPNSKRPRGRPRQRWKDRVVKDLRELGIEDGEELARDRDRWRQVVVAAMGLNGL</sequence>
<dbReference type="GO" id="GO:0003824">
    <property type="term" value="F:catalytic activity"/>
    <property type="evidence" value="ECO:0007669"/>
    <property type="project" value="InterPro"/>
</dbReference>
<organism evidence="2 3">
    <name type="scientific">Aphis craccivora</name>
    <name type="common">Cowpea aphid</name>
    <dbReference type="NCBI Taxonomy" id="307492"/>
    <lineage>
        <taxon>Eukaryota</taxon>
        <taxon>Metazoa</taxon>
        <taxon>Ecdysozoa</taxon>
        <taxon>Arthropoda</taxon>
        <taxon>Hexapoda</taxon>
        <taxon>Insecta</taxon>
        <taxon>Pterygota</taxon>
        <taxon>Neoptera</taxon>
        <taxon>Paraneoptera</taxon>
        <taxon>Hemiptera</taxon>
        <taxon>Sternorrhyncha</taxon>
        <taxon>Aphidomorpha</taxon>
        <taxon>Aphidoidea</taxon>
        <taxon>Aphididae</taxon>
        <taxon>Aphidini</taxon>
        <taxon>Aphis</taxon>
        <taxon>Aphis</taxon>
    </lineage>
</organism>
<dbReference type="InterPro" id="IPR043502">
    <property type="entry name" value="DNA/RNA_pol_sf"/>
</dbReference>
<feature type="domain" description="Reverse transcriptase" evidence="1">
    <location>
        <begin position="365"/>
        <end position="594"/>
    </location>
</feature>
<dbReference type="PROSITE" id="PS50878">
    <property type="entry name" value="RT_POL"/>
    <property type="match status" value="1"/>
</dbReference>
<reference evidence="2 3" key="1">
    <citation type="submission" date="2019-08" db="EMBL/GenBank/DDBJ databases">
        <title>Whole genome of Aphis craccivora.</title>
        <authorList>
            <person name="Voronova N.V."/>
            <person name="Shulinski R.S."/>
            <person name="Bandarenka Y.V."/>
            <person name="Zhorov D.G."/>
            <person name="Warner D."/>
        </authorList>
    </citation>
    <scope>NUCLEOTIDE SEQUENCE [LARGE SCALE GENOMIC DNA]</scope>
    <source>
        <strain evidence="2">180601</strain>
        <tissue evidence="2">Whole Body</tissue>
    </source>
</reference>
<evidence type="ECO:0000313" key="2">
    <source>
        <dbReference type="EMBL" id="KAF0751666.1"/>
    </source>
</evidence>
<proteinExistence type="predicted"/>
<dbReference type="PANTHER" id="PTHR47027:SF20">
    <property type="entry name" value="REVERSE TRANSCRIPTASE-LIKE PROTEIN WITH RNA-DIRECTED DNA POLYMERASE DOMAIN"/>
    <property type="match status" value="1"/>
</dbReference>
<dbReference type="OrthoDB" id="6604541at2759"/>
<dbReference type="CDD" id="cd09076">
    <property type="entry name" value="L1-EN"/>
    <property type="match status" value="1"/>
</dbReference>
<dbReference type="Gene3D" id="3.30.70.270">
    <property type="match status" value="1"/>
</dbReference>
<dbReference type="Pfam" id="PF03372">
    <property type="entry name" value="Exo_endo_phos"/>
    <property type="match status" value="1"/>
</dbReference>
<dbReference type="InterPro" id="IPR043128">
    <property type="entry name" value="Rev_trsase/Diguanyl_cyclase"/>
</dbReference>
<gene>
    <name evidence="2" type="ORF">FWK35_00023640</name>
</gene>
<dbReference type="Gene3D" id="3.60.10.10">
    <property type="entry name" value="Endonuclease/exonuclease/phosphatase"/>
    <property type="match status" value="1"/>
</dbReference>
<accession>A0A6G0Y9U6</accession>
<dbReference type="SUPFAM" id="SSF56219">
    <property type="entry name" value="DNase I-like"/>
    <property type="match status" value="1"/>
</dbReference>
<name>A0A6G0Y9U6_APHCR</name>
<dbReference type="EMBL" id="VUJU01005301">
    <property type="protein sequence ID" value="KAF0751666.1"/>
    <property type="molecule type" value="Genomic_DNA"/>
</dbReference>
<evidence type="ECO:0000313" key="3">
    <source>
        <dbReference type="Proteomes" id="UP000478052"/>
    </source>
</evidence>
<dbReference type="GO" id="GO:0071897">
    <property type="term" value="P:DNA biosynthetic process"/>
    <property type="evidence" value="ECO:0007669"/>
    <property type="project" value="UniProtKB-ARBA"/>
</dbReference>
<dbReference type="PANTHER" id="PTHR47027">
    <property type="entry name" value="REVERSE TRANSCRIPTASE DOMAIN-CONTAINING PROTEIN"/>
    <property type="match status" value="1"/>
</dbReference>
<dbReference type="AlphaFoldDB" id="A0A6G0Y9U6"/>
<dbReference type="SUPFAM" id="SSF56672">
    <property type="entry name" value="DNA/RNA polymerases"/>
    <property type="match status" value="1"/>
</dbReference>
<comment type="caution">
    <text evidence="2">The sequence shown here is derived from an EMBL/GenBank/DDBJ whole genome shotgun (WGS) entry which is preliminary data.</text>
</comment>
<dbReference type="InterPro" id="IPR036691">
    <property type="entry name" value="Endo/exonu/phosph_ase_sf"/>
</dbReference>
<evidence type="ECO:0000259" key="1">
    <source>
        <dbReference type="PROSITE" id="PS50878"/>
    </source>
</evidence>
<keyword evidence="3" id="KW-1185">Reference proteome</keyword>